<dbReference type="PANTHER" id="PTHR40032">
    <property type="entry name" value="EXPORTED PROTEIN-RELATED"/>
    <property type="match status" value="1"/>
</dbReference>
<dbReference type="EMBL" id="JAHXPT010000004">
    <property type="protein sequence ID" value="MBW6409713.1"/>
    <property type="molecule type" value="Genomic_DNA"/>
</dbReference>
<protein>
    <submittedName>
        <fullName evidence="2">Amidase domain-containing protein</fullName>
    </submittedName>
</protein>
<evidence type="ECO:0000259" key="1">
    <source>
        <dbReference type="Pfam" id="PF12671"/>
    </source>
</evidence>
<gene>
    <name evidence="2" type="ORF">KYD98_06390</name>
</gene>
<keyword evidence="3" id="KW-1185">Reference proteome</keyword>
<dbReference type="Pfam" id="PF12671">
    <property type="entry name" value="Amidase_6"/>
    <property type="match status" value="1"/>
</dbReference>
<organism evidence="2 3">
    <name type="scientific">Clostridium weizhouense</name>
    <dbReference type="NCBI Taxonomy" id="2859781"/>
    <lineage>
        <taxon>Bacteria</taxon>
        <taxon>Bacillati</taxon>
        <taxon>Bacillota</taxon>
        <taxon>Clostridia</taxon>
        <taxon>Eubacteriales</taxon>
        <taxon>Clostridiaceae</taxon>
        <taxon>Clostridium</taxon>
    </lineage>
</organism>
<name>A0ABS7AM32_9CLOT</name>
<dbReference type="InterPro" id="IPR024301">
    <property type="entry name" value="Amidase_6"/>
</dbReference>
<sequence length="327" mass="39066">MLFVTLHKFYHILSTPYDKFNLLSKKNFNITDSIFDDLYLKKFFNHLWISKLNSNISKIKSKYNYKILEKNFDLIKIKFNYTYSFSFDNFPKGIKSFSIDEYLIILKKVNKNYNIIFIVNKEDEPHLYENVFKQNLIQIDSLIKSDRTNIWNSKIKVLDRLYKKFLKTITFYRTPYYENKKFNYNPLMTCEYAEKFALVPNDKYKLFEDSGGDCTNFVSQAINFGGIETTKIWKPYTNSWVRVEELYSYLIYNKIGFEITEKSPMTKGSIIQFYNPKIGRFSHSGIITHTLSTGDYLYCCHSYNKLNYPLSLSYPVIYPKIRNIDIF</sequence>
<evidence type="ECO:0000313" key="3">
    <source>
        <dbReference type="Proteomes" id="UP001519921"/>
    </source>
</evidence>
<accession>A0ABS7AM32</accession>
<dbReference type="Proteomes" id="UP001519921">
    <property type="component" value="Unassembled WGS sequence"/>
</dbReference>
<evidence type="ECO:0000313" key="2">
    <source>
        <dbReference type="EMBL" id="MBW6409713.1"/>
    </source>
</evidence>
<dbReference type="PANTHER" id="PTHR40032:SF1">
    <property type="entry name" value="EXPORTED PROTEIN"/>
    <property type="match status" value="1"/>
</dbReference>
<proteinExistence type="predicted"/>
<comment type="caution">
    <text evidence="2">The sequence shown here is derived from an EMBL/GenBank/DDBJ whole genome shotgun (WGS) entry which is preliminary data.</text>
</comment>
<reference evidence="2 3" key="1">
    <citation type="submission" date="2021-07" db="EMBL/GenBank/DDBJ databases">
        <title>Clostridium weizhouense sp. nov., an anaerobic bacterium isolated from activated sludge of Petroleum wastewater.</title>
        <authorList>
            <person name="Li Q."/>
        </authorList>
    </citation>
    <scope>NUCLEOTIDE SEQUENCE [LARGE SCALE GENOMIC DNA]</scope>
    <source>
        <strain evidence="2 3">YB-6</strain>
    </source>
</reference>
<feature type="domain" description="Putative amidase" evidence="1">
    <location>
        <begin position="183"/>
        <end position="312"/>
    </location>
</feature>